<gene>
    <name evidence="5" type="primary">iolX_4</name>
    <name evidence="5" type="ORF">Mterra_01643</name>
</gene>
<dbReference type="Pfam" id="PF22725">
    <property type="entry name" value="GFO_IDH_MocA_C3"/>
    <property type="match status" value="1"/>
</dbReference>
<dbReference type="GO" id="GO:0006740">
    <property type="term" value="P:NADPH regeneration"/>
    <property type="evidence" value="ECO:0007669"/>
    <property type="project" value="TreeGrafter"/>
</dbReference>
<dbReference type="InterPro" id="IPR030827">
    <property type="entry name" value="Myo_inos_IolG"/>
</dbReference>
<dbReference type="InterPro" id="IPR055170">
    <property type="entry name" value="GFO_IDH_MocA-like_dom"/>
</dbReference>
<sequence>MKALNMAMIGAGRMGQAHARVLAGLAECRVSRVIDTSADNARRVAEELGARASTLLEDALDDPAVDAVVVTTPTPTHADVVEAAARAGKAVFVEKPVADGLEAGRRVVQAVERAGVPCQVGFQRRYDPAYRRAKEMIERGELGRVEGFRAVGRDPHPPSLDFLKTSGGLLLDMGIHDLDAARFFVGEVAEVYAVGGTLIEPELRHYGLFDTAVATLRFEGGAVGTLEVALRTAYGYDIRTEVLGEKGRIHIERDRRPDLTLYDERGGNFDRPRNFEQRFPEAYAAEMVAFARNLHAGKPVTPDVRDAWYSLRLAKAAQHALETGQVVRVREFGGEL</sequence>
<evidence type="ECO:0000256" key="1">
    <source>
        <dbReference type="ARBA" id="ARBA00010928"/>
    </source>
</evidence>
<dbReference type="GO" id="GO:0016491">
    <property type="term" value="F:oxidoreductase activity"/>
    <property type="evidence" value="ECO:0007669"/>
    <property type="project" value="UniProtKB-KW"/>
</dbReference>
<comment type="caution">
    <text evidence="5">The sequence shown here is derived from an EMBL/GenBank/DDBJ whole genome shotgun (WGS) entry which is preliminary data.</text>
</comment>
<evidence type="ECO:0000259" key="4">
    <source>
        <dbReference type="Pfam" id="PF22725"/>
    </source>
</evidence>
<dbReference type="Gene3D" id="3.40.50.720">
    <property type="entry name" value="NAD(P)-binding Rossmann-like Domain"/>
    <property type="match status" value="1"/>
</dbReference>
<dbReference type="Pfam" id="PF01408">
    <property type="entry name" value="GFO_IDH_MocA"/>
    <property type="match status" value="1"/>
</dbReference>
<feature type="domain" description="GFO/IDH/MocA-like oxidoreductase" evidence="4">
    <location>
        <begin position="130"/>
        <end position="249"/>
    </location>
</feature>
<dbReference type="AlphaFoldDB" id="A0A399ENX7"/>
<dbReference type="RefSeq" id="WP_245971570.1">
    <property type="nucleotide sequence ID" value="NZ_QXDL01000055.1"/>
</dbReference>
<evidence type="ECO:0000256" key="2">
    <source>
        <dbReference type="ARBA" id="ARBA00023002"/>
    </source>
</evidence>
<dbReference type="EMBL" id="QXDL01000055">
    <property type="protein sequence ID" value="RIH85688.1"/>
    <property type="molecule type" value="Genomic_DNA"/>
</dbReference>
<dbReference type="Gene3D" id="3.30.360.10">
    <property type="entry name" value="Dihydrodipicolinate Reductase, domain 2"/>
    <property type="match status" value="1"/>
</dbReference>
<dbReference type="SUPFAM" id="SSF51735">
    <property type="entry name" value="NAD(P)-binding Rossmann-fold domains"/>
    <property type="match status" value="1"/>
</dbReference>
<evidence type="ECO:0000259" key="3">
    <source>
        <dbReference type="Pfam" id="PF01408"/>
    </source>
</evidence>
<proteinExistence type="inferred from homology"/>
<dbReference type="InterPro" id="IPR000683">
    <property type="entry name" value="Gfo/Idh/MocA-like_OxRdtase_N"/>
</dbReference>
<organism evidence="5 6">
    <name type="scientific">Calidithermus terrae</name>
    <dbReference type="NCBI Taxonomy" id="1408545"/>
    <lineage>
        <taxon>Bacteria</taxon>
        <taxon>Thermotogati</taxon>
        <taxon>Deinococcota</taxon>
        <taxon>Deinococci</taxon>
        <taxon>Thermales</taxon>
        <taxon>Thermaceae</taxon>
        <taxon>Calidithermus</taxon>
    </lineage>
</organism>
<dbReference type="InterPro" id="IPR036291">
    <property type="entry name" value="NAD(P)-bd_dom_sf"/>
</dbReference>
<dbReference type="EC" id="1.1.1.370" evidence="5"/>
<dbReference type="PANTHER" id="PTHR42840:SF3">
    <property type="entry name" value="BINDING ROSSMANN FOLD OXIDOREDUCTASE, PUTATIVE (AFU_ORTHOLOGUE AFUA_2G10240)-RELATED"/>
    <property type="match status" value="1"/>
</dbReference>
<keyword evidence="2 5" id="KW-0560">Oxidoreductase</keyword>
<dbReference type="Proteomes" id="UP000265715">
    <property type="component" value="Unassembled WGS sequence"/>
</dbReference>
<evidence type="ECO:0000313" key="6">
    <source>
        <dbReference type="Proteomes" id="UP000265715"/>
    </source>
</evidence>
<keyword evidence="6" id="KW-1185">Reference proteome</keyword>
<dbReference type="NCBIfam" id="TIGR04380">
    <property type="entry name" value="myo_inos_iolG"/>
    <property type="match status" value="1"/>
</dbReference>
<dbReference type="GO" id="GO:0000166">
    <property type="term" value="F:nucleotide binding"/>
    <property type="evidence" value="ECO:0007669"/>
    <property type="project" value="InterPro"/>
</dbReference>
<accession>A0A399ENX7</accession>
<dbReference type="SUPFAM" id="SSF55347">
    <property type="entry name" value="Glyceraldehyde-3-phosphate dehydrogenase-like, C-terminal domain"/>
    <property type="match status" value="1"/>
</dbReference>
<evidence type="ECO:0000313" key="5">
    <source>
        <dbReference type="EMBL" id="RIH85688.1"/>
    </source>
</evidence>
<name>A0A399ENX7_9DEIN</name>
<feature type="domain" description="Gfo/Idh/MocA-like oxidoreductase N-terminal" evidence="3">
    <location>
        <begin position="4"/>
        <end position="122"/>
    </location>
</feature>
<reference evidence="5 6" key="1">
    <citation type="submission" date="2018-08" db="EMBL/GenBank/DDBJ databases">
        <title>Meiothermus terrae DSM 26712 genome sequencing project.</title>
        <authorList>
            <person name="Da Costa M.S."/>
            <person name="Albuquerque L."/>
            <person name="Raposo P."/>
            <person name="Froufe H.J.C."/>
            <person name="Barroso C.S."/>
            <person name="Egas C."/>
        </authorList>
    </citation>
    <scope>NUCLEOTIDE SEQUENCE [LARGE SCALE GENOMIC DNA]</scope>
    <source>
        <strain evidence="5 6">DSM 26712</strain>
    </source>
</reference>
<protein>
    <submittedName>
        <fullName evidence="5">Scyllo-inositol 2-dehydrogenase (NAD(+))</fullName>
        <ecNumber evidence="5">1.1.1.370</ecNumber>
    </submittedName>
</protein>
<dbReference type="GO" id="GO:0005737">
    <property type="term" value="C:cytoplasm"/>
    <property type="evidence" value="ECO:0007669"/>
    <property type="project" value="TreeGrafter"/>
</dbReference>
<dbReference type="PANTHER" id="PTHR42840">
    <property type="entry name" value="NAD(P)-BINDING ROSSMANN-FOLD SUPERFAMILY PROTEIN-RELATED"/>
    <property type="match status" value="1"/>
</dbReference>
<comment type="similarity">
    <text evidence="1">Belongs to the Gfo/Idh/MocA family.</text>
</comment>